<accession>A0A9N8EGF6</accession>
<evidence type="ECO:0000259" key="1">
    <source>
        <dbReference type="Pfam" id="PF00561"/>
    </source>
</evidence>
<dbReference type="PANTHER" id="PTHR43798">
    <property type="entry name" value="MONOACYLGLYCEROL LIPASE"/>
    <property type="match status" value="1"/>
</dbReference>
<dbReference type="GO" id="GO:0016020">
    <property type="term" value="C:membrane"/>
    <property type="evidence" value="ECO:0007669"/>
    <property type="project" value="TreeGrafter"/>
</dbReference>
<dbReference type="InterPro" id="IPR050266">
    <property type="entry name" value="AB_hydrolase_sf"/>
</dbReference>
<name>A0A9N8EGF6_9STRA</name>
<dbReference type="Proteomes" id="UP001153069">
    <property type="component" value="Unassembled WGS sequence"/>
</dbReference>
<evidence type="ECO:0000313" key="3">
    <source>
        <dbReference type="Proteomes" id="UP001153069"/>
    </source>
</evidence>
<dbReference type="InterPro" id="IPR000073">
    <property type="entry name" value="AB_hydrolase_1"/>
</dbReference>
<dbReference type="PANTHER" id="PTHR43798:SF33">
    <property type="entry name" value="HYDROLASE, PUTATIVE (AFU_ORTHOLOGUE AFUA_2G14860)-RELATED"/>
    <property type="match status" value="1"/>
</dbReference>
<protein>
    <submittedName>
        <fullName evidence="2">Aromatic hydrocarbon catabolism protein</fullName>
    </submittedName>
</protein>
<sequence>MDYVSTAAAVAASLAALRIYQSFRDDSRRYKDLLEMRSSSIATIRTRSDGTPIQLQYSIQEPSIDNDGDNVPVAVVLHASGGGHDQGLILATKLLPPNRYRIISISRSGYLQSTAVSSVQEQCEDLQLLLQETLGIPKISLLLGMSVGSVMTLQFASLYPQMVESIVVLSPWIPYAGDDEKSPQKPSLPAPPQWVLNVFFGSEFVKWASIQVGFGNSMCGVTPATSNEAKQLVSVFLDTLFPVSDRFQGFCLDVQSAMSLRLTAQELSKIAASILYLAAEDDPQCKIHENQLPASMVNSKQVTIMTRPTGGHIMVADYQKTQQDIQVFLDKKSQ</sequence>
<comment type="caution">
    <text evidence="2">The sequence shown here is derived from an EMBL/GenBank/DDBJ whole genome shotgun (WGS) entry which is preliminary data.</text>
</comment>
<dbReference type="Gene3D" id="3.40.50.1820">
    <property type="entry name" value="alpha/beta hydrolase"/>
    <property type="match status" value="1"/>
</dbReference>
<dbReference type="SUPFAM" id="SSF53474">
    <property type="entry name" value="alpha/beta-Hydrolases"/>
    <property type="match status" value="1"/>
</dbReference>
<keyword evidence="3" id="KW-1185">Reference proteome</keyword>
<dbReference type="EMBL" id="CAICTM010000962">
    <property type="protein sequence ID" value="CAB9518791.1"/>
    <property type="molecule type" value="Genomic_DNA"/>
</dbReference>
<evidence type="ECO:0000313" key="2">
    <source>
        <dbReference type="EMBL" id="CAB9518791.1"/>
    </source>
</evidence>
<dbReference type="InterPro" id="IPR029058">
    <property type="entry name" value="AB_hydrolase_fold"/>
</dbReference>
<dbReference type="AlphaFoldDB" id="A0A9N8EGF6"/>
<gene>
    <name evidence="2" type="ORF">SEMRO_964_G225370.1</name>
</gene>
<proteinExistence type="predicted"/>
<feature type="domain" description="AB hydrolase-1" evidence="1">
    <location>
        <begin position="75"/>
        <end position="187"/>
    </location>
</feature>
<reference evidence="2" key="1">
    <citation type="submission" date="2020-06" db="EMBL/GenBank/DDBJ databases">
        <authorList>
            <consortium name="Plant Systems Biology data submission"/>
        </authorList>
    </citation>
    <scope>NUCLEOTIDE SEQUENCE</scope>
    <source>
        <strain evidence="2">D6</strain>
    </source>
</reference>
<dbReference type="Pfam" id="PF00561">
    <property type="entry name" value="Abhydrolase_1"/>
    <property type="match status" value="1"/>
</dbReference>
<organism evidence="2 3">
    <name type="scientific">Seminavis robusta</name>
    <dbReference type="NCBI Taxonomy" id="568900"/>
    <lineage>
        <taxon>Eukaryota</taxon>
        <taxon>Sar</taxon>
        <taxon>Stramenopiles</taxon>
        <taxon>Ochrophyta</taxon>
        <taxon>Bacillariophyta</taxon>
        <taxon>Bacillariophyceae</taxon>
        <taxon>Bacillariophycidae</taxon>
        <taxon>Naviculales</taxon>
        <taxon>Naviculaceae</taxon>
        <taxon>Seminavis</taxon>
    </lineage>
</organism>